<sequence length="69" mass="7434">MPEEGGEGNAIKLPERSGFIGCGRFEYSPDPAGAAEGCDFLILVVQITSQIKRSQPRFTRSSYKGLGRG</sequence>
<organism evidence="1 2">
    <name type="scientific">Pseudomonas shahriarae</name>
    <dbReference type="NCBI Taxonomy" id="2745512"/>
    <lineage>
        <taxon>Bacteria</taxon>
        <taxon>Pseudomonadati</taxon>
        <taxon>Pseudomonadota</taxon>
        <taxon>Gammaproteobacteria</taxon>
        <taxon>Pseudomonadales</taxon>
        <taxon>Pseudomonadaceae</taxon>
        <taxon>Pseudomonas</taxon>
    </lineage>
</organism>
<protein>
    <submittedName>
        <fullName evidence="1">Uncharacterized protein</fullName>
    </submittedName>
</protein>
<evidence type="ECO:0000313" key="1">
    <source>
        <dbReference type="EMBL" id="MDD1008097.1"/>
    </source>
</evidence>
<reference evidence="1 2" key="1">
    <citation type="submission" date="2022-05" db="EMBL/GenBank/DDBJ databases">
        <title>Novel Pseudomonas spp. Isolated from a Rainbow Trout Aquaculture Facility.</title>
        <authorList>
            <person name="Testerman T."/>
            <person name="Graf J."/>
        </authorList>
    </citation>
    <scope>NUCLEOTIDE SEQUENCE [LARGE SCALE GENOMIC DNA]</scope>
    <source>
        <strain evidence="1 2">ID1042</strain>
    </source>
</reference>
<dbReference type="AlphaFoldDB" id="A0A9X4C0L7"/>
<keyword evidence="2" id="KW-1185">Reference proteome</keyword>
<accession>A0A9X4C0L7</accession>
<gene>
    <name evidence="1" type="ORF">M5G27_11495</name>
</gene>
<comment type="caution">
    <text evidence="1">The sequence shown here is derived from an EMBL/GenBank/DDBJ whole genome shotgun (WGS) entry which is preliminary data.</text>
</comment>
<dbReference type="Proteomes" id="UP001148185">
    <property type="component" value="Unassembled WGS sequence"/>
</dbReference>
<evidence type="ECO:0000313" key="2">
    <source>
        <dbReference type="Proteomes" id="UP001148185"/>
    </source>
</evidence>
<dbReference type="EMBL" id="JAMDHA010000013">
    <property type="protein sequence ID" value="MDD1008097.1"/>
    <property type="molecule type" value="Genomic_DNA"/>
</dbReference>
<dbReference type="RefSeq" id="WP_273877012.1">
    <property type="nucleotide sequence ID" value="NZ_JAMDHA010000013.1"/>
</dbReference>
<name>A0A9X4C0L7_9PSED</name>
<proteinExistence type="predicted"/>